<dbReference type="InterPro" id="IPR004358">
    <property type="entry name" value="Sig_transdc_His_kin-like_C"/>
</dbReference>
<dbReference type="InterPro" id="IPR027417">
    <property type="entry name" value="P-loop_NTPase"/>
</dbReference>
<comment type="function">
    <text evidence="13">Member of the two-component regulatory system KdpD/KdpE involved in the regulation of the kdp operon. KdpD may function as a membrane-associated protein kinase that phosphorylates KdpE in response to environmental signals.</text>
</comment>
<feature type="transmembrane region" description="Helical" evidence="14">
    <location>
        <begin position="480"/>
        <end position="501"/>
    </location>
</feature>
<dbReference type="PANTHER" id="PTHR45569:SF1">
    <property type="entry name" value="SENSOR PROTEIN KDPD"/>
    <property type="match status" value="1"/>
</dbReference>
<dbReference type="InterPro" id="IPR036097">
    <property type="entry name" value="HisK_dim/P_sf"/>
</dbReference>
<gene>
    <name evidence="16" type="primary">kdpD_1</name>
    <name evidence="16" type="ORF">AW06_001968</name>
</gene>
<keyword evidence="17" id="KW-1185">Reference proteome</keyword>
<dbReference type="InterPro" id="IPR036890">
    <property type="entry name" value="HATPase_C_sf"/>
</dbReference>
<evidence type="ECO:0000313" key="16">
    <source>
        <dbReference type="EMBL" id="KFB76970.1"/>
    </source>
</evidence>
<dbReference type="Gene3D" id="3.40.50.300">
    <property type="entry name" value="P-loop containing nucleotide triphosphate hydrolases"/>
    <property type="match status" value="1"/>
</dbReference>
<protein>
    <recommendedName>
        <fullName evidence="3">histidine kinase</fullName>
        <ecNumber evidence="3">2.7.13.3</ecNumber>
    </recommendedName>
</protein>
<evidence type="ECO:0000256" key="3">
    <source>
        <dbReference type="ARBA" id="ARBA00012438"/>
    </source>
</evidence>
<evidence type="ECO:0000256" key="10">
    <source>
        <dbReference type="ARBA" id="ARBA00022989"/>
    </source>
</evidence>
<keyword evidence="6 14" id="KW-0812">Transmembrane</keyword>
<dbReference type="SUPFAM" id="SSF55781">
    <property type="entry name" value="GAF domain-like"/>
    <property type="match status" value="1"/>
</dbReference>
<dbReference type="InterPro" id="IPR038318">
    <property type="entry name" value="KdpD_sf"/>
</dbReference>
<keyword evidence="4" id="KW-0597">Phosphoprotein</keyword>
<dbReference type="InterPro" id="IPR003018">
    <property type="entry name" value="GAF"/>
</dbReference>
<evidence type="ECO:0000256" key="5">
    <source>
        <dbReference type="ARBA" id="ARBA00022679"/>
    </source>
</evidence>
<comment type="caution">
    <text evidence="16">The sequence shown here is derived from an EMBL/GenBank/DDBJ whole genome shotgun (WGS) entry which is preliminary data.</text>
</comment>
<dbReference type="Gene3D" id="1.20.120.620">
    <property type="entry name" value="Backbone structure of the membrane domain of e. Coli histidine kinase receptor kdpd"/>
    <property type="match status" value="1"/>
</dbReference>
<keyword evidence="11" id="KW-0902">Two-component regulatory system</keyword>
<dbReference type="NCBIfam" id="NF007793">
    <property type="entry name" value="PRK10490.1"/>
    <property type="match status" value="1"/>
</dbReference>
<dbReference type="PANTHER" id="PTHR45569">
    <property type="entry name" value="SENSOR PROTEIN KDPD"/>
    <property type="match status" value="1"/>
</dbReference>
<dbReference type="Gene3D" id="3.30.450.40">
    <property type="match status" value="1"/>
</dbReference>
<keyword evidence="5 16" id="KW-0808">Transferase</keyword>
<comment type="subcellular location">
    <subcellularLocation>
        <location evidence="2">Membrane</location>
        <topology evidence="2">Multi-pass membrane protein</topology>
    </subcellularLocation>
</comment>
<organism evidence="16 17">
    <name type="scientific">Candidatus Accumulibacter cognatus</name>
    <dbReference type="NCBI Taxonomy" id="2954383"/>
    <lineage>
        <taxon>Bacteria</taxon>
        <taxon>Pseudomonadati</taxon>
        <taxon>Pseudomonadota</taxon>
        <taxon>Betaproteobacteria</taxon>
        <taxon>Candidatus Accumulibacter</taxon>
    </lineage>
</organism>
<dbReference type="SMART" id="SM00388">
    <property type="entry name" value="HisKA"/>
    <property type="match status" value="1"/>
</dbReference>
<keyword evidence="12 14" id="KW-0472">Membrane</keyword>
<dbReference type="GO" id="GO:0005524">
    <property type="term" value="F:ATP binding"/>
    <property type="evidence" value="ECO:0007669"/>
    <property type="project" value="UniProtKB-KW"/>
</dbReference>
<dbReference type="CDD" id="cd00082">
    <property type="entry name" value="HisKA"/>
    <property type="match status" value="1"/>
</dbReference>
<dbReference type="Gene3D" id="3.30.565.10">
    <property type="entry name" value="Histidine kinase-like ATPase, C-terminal domain"/>
    <property type="match status" value="1"/>
</dbReference>
<dbReference type="CDD" id="cd01987">
    <property type="entry name" value="USP_KdpD-like"/>
    <property type="match status" value="1"/>
</dbReference>
<dbReference type="Pfam" id="PF02702">
    <property type="entry name" value="KdpD"/>
    <property type="match status" value="1"/>
</dbReference>
<dbReference type="GO" id="GO:0000155">
    <property type="term" value="F:phosphorelay sensor kinase activity"/>
    <property type="evidence" value="ECO:0007669"/>
    <property type="project" value="InterPro"/>
</dbReference>
<evidence type="ECO:0000256" key="7">
    <source>
        <dbReference type="ARBA" id="ARBA00022741"/>
    </source>
</evidence>
<comment type="catalytic activity">
    <reaction evidence="1">
        <text>ATP + protein L-histidine = ADP + protein N-phospho-L-histidine.</text>
        <dbReference type="EC" id="2.7.13.3"/>
    </reaction>
</comment>
<dbReference type="InterPro" id="IPR003594">
    <property type="entry name" value="HATPase_dom"/>
</dbReference>
<feature type="transmembrane region" description="Helical" evidence="14">
    <location>
        <begin position="434"/>
        <end position="460"/>
    </location>
</feature>
<evidence type="ECO:0000259" key="15">
    <source>
        <dbReference type="PROSITE" id="PS50109"/>
    </source>
</evidence>
<dbReference type="RefSeq" id="WP_034948531.1">
    <property type="nucleotide sequence ID" value="NZ_JDST02000040.1"/>
</dbReference>
<feature type="transmembrane region" description="Helical" evidence="14">
    <location>
        <begin position="402"/>
        <end position="422"/>
    </location>
</feature>
<dbReference type="InterPro" id="IPR029016">
    <property type="entry name" value="GAF-like_dom_sf"/>
</dbReference>
<feature type="domain" description="Histidine kinase" evidence="15">
    <location>
        <begin position="674"/>
        <end position="889"/>
    </location>
</feature>
<dbReference type="Gene3D" id="1.10.287.130">
    <property type="match status" value="1"/>
</dbReference>
<keyword evidence="7" id="KW-0547">Nucleotide-binding</keyword>
<dbReference type="SUPFAM" id="SSF47384">
    <property type="entry name" value="Homodimeric domain of signal transducing histidine kinase"/>
    <property type="match status" value="1"/>
</dbReference>
<proteinExistence type="predicted"/>
<dbReference type="Gene3D" id="3.40.50.620">
    <property type="entry name" value="HUPs"/>
    <property type="match status" value="1"/>
</dbReference>
<dbReference type="Pfam" id="PF13493">
    <property type="entry name" value="DUF4118"/>
    <property type="match status" value="1"/>
</dbReference>
<dbReference type="STRING" id="1453999.AW06_001968"/>
<dbReference type="InterPro" id="IPR014729">
    <property type="entry name" value="Rossmann-like_a/b/a_fold"/>
</dbReference>
<dbReference type="EMBL" id="JDST02000040">
    <property type="protein sequence ID" value="KFB76970.1"/>
    <property type="molecule type" value="Genomic_DNA"/>
</dbReference>
<dbReference type="GO" id="GO:0005886">
    <property type="term" value="C:plasma membrane"/>
    <property type="evidence" value="ECO:0007669"/>
    <property type="project" value="TreeGrafter"/>
</dbReference>
<evidence type="ECO:0000313" key="17">
    <source>
        <dbReference type="Proteomes" id="UP000021315"/>
    </source>
</evidence>
<dbReference type="Pfam" id="PF13492">
    <property type="entry name" value="GAF_3"/>
    <property type="match status" value="1"/>
</dbReference>
<evidence type="ECO:0000256" key="8">
    <source>
        <dbReference type="ARBA" id="ARBA00022777"/>
    </source>
</evidence>
<dbReference type="Proteomes" id="UP000021315">
    <property type="component" value="Unassembled WGS sequence"/>
</dbReference>
<evidence type="ECO:0000256" key="11">
    <source>
        <dbReference type="ARBA" id="ARBA00023012"/>
    </source>
</evidence>
<keyword evidence="10 14" id="KW-1133">Transmembrane helix</keyword>
<dbReference type="FunFam" id="3.40.50.300:FF:000483">
    <property type="entry name" value="Sensor histidine kinase KdpD"/>
    <property type="match status" value="1"/>
</dbReference>
<reference evidence="16" key="1">
    <citation type="submission" date="2014-02" db="EMBL/GenBank/DDBJ databases">
        <title>Expanding our view of genomic diversity in Candidatus Accumulibacter clades.</title>
        <authorList>
            <person name="Skennerton C.T."/>
            <person name="Barr J.J."/>
            <person name="Slater F.R."/>
            <person name="Bond P.L."/>
            <person name="Tyson G.W."/>
        </authorList>
    </citation>
    <scope>NUCLEOTIDE SEQUENCE [LARGE SCALE GENOMIC DNA]</scope>
</reference>
<dbReference type="SUPFAM" id="SSF55874">
    <property type="entry name" value="ATPase domain of HSP90 chaperone/DNA topoisomerase II/histidine kinase"/>
    <property type="match status" value="1"/>
</dbReference>
<evidence type="ECO:0000256" key="1">
    <source>
        <dbReference type="ARBA" id="ARBA00000085"/>
    </source>
</evidence>
<evidence type="ECO:0000256" key="2">
    <source>
        <dbReference type="ARBA" id="ARBA00004141"/>
    </source>
</evidence>
<sequence>MTDQRPDPDELLSRIKEEETRAARGKLKIFFGASAGVGKTYGMLCAAQQQAQQGTDVVIGVVETHGRKETEALVAGLESILRKEVPHNGTVLEEFDIDAALARKPALILVDELAHSNVAGSRHPKRWQDVEELLCAGIDVYSTINVQHLETLSDVVGSIAGIRVWETVPDHVFDAADEVVLVDLPPDELLQRLKEGKVYLPLQAERAIRNFFRKGNLIALRELALRRTADRVDSQMIQYRRDNSVAPVWQTRESLLACIGPGDHNDRIIRSAARIATKLDVPWHVIYVETPELRHLSGNQRERILKNLKLAQDAGADTASLSGRGAVDTIIDYARDHNLAKIIVGRDHARIWQPWYRSFAERIGKRAPDLDVIQVAREEGHSDQRREESTDESLLDRLKAPWQSFAMSALFCALATLIAMPLHTLFDLANIAMLFLLAVVLAAVRYGLGPAVAASFLNVAAFDFFFVPPRFSFAVSDVQYLMVFSVMLAVGLVTAKLTAGLKFQARVASHREQRVRALYEMSRDLSGALMPEQIAEICERFAATGFGARAAIVLADDDNRLHDPIAVSGGVLTVDPGICQWVFDHGAEAGCGTDTLAGSPLLYLPLKAPMRTRGVLALAPRHPGRLMAPEQRRLLDTFARLLAIALERLHYVTVAQTTTVQMESERLRNSLLSAISHDLRTPLSALVGLADAMFLTQPAPTPEQADIAASMREEVLRMHSQVNNLLDMARLQAGAVRLNRQWQPLEEVVGSALKAAAAVLVQHRVSVHLPDDLPLLELDAVLIERMLVNLLDNAAKYTSPGCVIEIGAAPGESGNIDIWVADNGPGLPTGKEEQIFKKFERGKKESAIPGVGLGLAICRAIIEAHGGNIHAENRRDGGARLVFSLPRGHPPIVEVDEDGAIAGEIQR</sequence>
<keyword evidence="8" id="KW-0418">Kinase</keyword>
<dbReference type="PRINTS" id="PR00344">
    <property type="entry name" value="BCTRLSENSOR"/>
</dbReference>
<evidence type="ECO:0000256" key="9">
    <source>
        <dbReference type="ARBA" id="ARBA00022840"/>
    </source>
</evidence>
<dbReference type="CDD" id="cd00075">
    <property type="entry name" value="HATPase"/>
    <property type="match status" value="1"/>
</dbReference>
<dbReference type="InterPro" id="IPR003661">
    <property type="entry name" value="HisK_dim/P_dom"/>
</dbReference>
<dbReference type="InterPro" id="IPR052023">
    <property type="entry name" value="Histidine_kinase_KdpD"/>
</dbReference>
<dbReference type="AlphaFoldDB" id="A0A080M923"/>
<evidence type="ECO:0000256" key="12">
    <source>
        <dbReference type="ARBA" id="ARBA00023136"/>
    </source>
</evidence>
<dbReference type="GO" id="GO:0005737">
    <property type="term" value="C:cytoplasm"/>
    <property type="evidence" value="ECO:0007669"/>
    <property type="project" value="UniProtKB-ARBA"/>
</dbReference>
<dbReference type="EC" id="2.7.13.3" evidence="3"/>
<dbReference type="FunFam" id="3.30.565.10:FF:000042">
    <property type="entry name" value="Two-component sensor histidine kinase KdpD"/>
    <property type="match status" value="1"/>
</dbReference>
<dbReference type="PROSITE" id="PS50109">
    <property type="entry name" value="HIS_KIN"/>
    <property type="match status" value="1"/>
</dbReference>
<dbReference type="SUPFAM" id="SSF52402">
    <property type="entry name" value="Adenine nucleotide alpha hydrolases-like"/>
    <property type="match status" value="1"/>
</dbReference>
<evidence type="ECO:0000256" key="6">
    <source>
        <dbReference type="ARBA" id="ARBA00022692"/>
    </source>
</evidence>
<name>A0A080M923_9PROT</name>
<dbReference type="GO" id="GO:0042802">
    <property type="term" value="F:identical protein binding"/>
    <property type="evidence" value="ECO:0007669"/>
    <property type="project" value="UniProtKB-ARBA"/>
</dbReference>
<evidence type="ECO:0000256" key="4">
    <source>
        <dbReference type="ARBA" id="ARBA00022553"/>
    </source>
</evidence>
<dbReference type="Pfam" id="PF00512">
    <property type="entry name" value="HisKA"/>
    <property type="match status" value="1"/>
</dbReference>
<dbReference type="InterPro" id="IPR003852">
    <property type="entry name" value="Sig_transdc_His_kinase_KdpD_N"/>
</dbReference>
<dbReference type="InterPro" id="IPR025201">
    <property type="entry name" value="KdpD_TM"/>
</dbReference>
<evidence type="ECO:0000256" key="14">
    <source>
        <dbReference type="SAM" id="Phobius"/>
    </source>
</evidence>
<accession>A0A080M923</accession>
<dbReference type="InterPro" id="IPR005467">
    <property type="entry name" value="His_kinase_dom"/>
</dbReference>
<evidence type="ECO:0000256" key="13">
    <source>
        <dbReference type="ARBA" id="ARBA00057300"/>
    </source>
</evidence>
<keyword evidence="9" id="KW-0067">ATP-binding</keyword>
<dbReference type="SMART" id="SM00387">
    <property type="entry name" value="HATPase_c"/>
    <property type="match status" value="1"/>
</dbReference>
<dbReference type="Pfam" id="PF02518">
    <property type="entry name" value="HATPase_c"/>
    <property type="match status" value="1"/>
</dbReference>